<organism evidence="1">
    <name type="scientific">viral metagenome</name>
    <dbReference type="NCBI Taxonomy" id="1070528"/>
    <lineage>
        <taxon>unclassified sequences</taxon>
        <taxon>metagenomes</taxon>
        <taxon>organismal metagenomes</taxon>
    </lineage>
</organism>
<accession>A0A6C0KPH9</accession>
<proteinExistence type="predicted"/>
<dbReference type="AlphaFoldDB" id="A0A6C0KPH9"/>
<sequence>MSDTTIDVSVGKYRFRIIDNSNFNRNGEIYSRNFKIGGTYHDCVNVSITYDDKSRPISAKIPTLVYVPDCSFDVPLDRGEGSIVIIKTLLQYIYKQLPNINEFVFDDMSNIECGTEDEIRQKKFGKTGTNAVPVVLYYFSIAFNGVTWYEKHFNAYQKDRGIHTEYRKRVEWLLKDKDAKSSFNDFLRIAKPPQKNVEELELFYEKSETYGEFFNSIPKDERCRLVREWIGTFMEHYLNGYFFNTNWVIDVTHMDPLKKINQKAGTRKKSKISHTSSYYCPVGRINLSKVVYDTGA</sequence>
<dbReference type="EMBL" id="MN740936">
    <property type="protein sequence ID" value="QHU18610.1"/>
    <property type="molecule type" value="Genomic_DNA"/>
</dbReference>
<reference evidence="1" key="1">
    <citation type="journal article" date="2020" name="Nature">
        <title>Giant virus diversity and host interactions through global metagenomics.</title>
        <authorList>
            <person name="Schulz F."/>
            <person name="Roux S."/>
            <person name="Paez-Espino D."/>
            <person name="Jungbluth S."/>
            <person name="Walsh D.A."/>
            <person name="Denef V.J."/>
            <person name="McMahon K.D."/>
            <person name="Konstantinidis K.T."/>
            <person name="Eloe-Fadrosh E.A."/>
            <person name="Kyrpides N.C."/>
            <person name="Woyke T."/>
        </authorList>
    </citation>
    <scope>NUCLEOTIDE SEQUENCE</scope>
    <source>
        <strain evidence="1">GVMAG-S-3300013006-158</strain>
    </source>
</reference>
<protein>
    <submittedName>
        <fullName evidence="1">Uncharacterized protein</fullName>
    </submittedName>
</protein>
<name>A0A6C0KPH9_9ZZZZ</name>
<evidence type="ECO:0000313" key="1">
    <source>
        <dbReference type="EMBL" id="QHU18610.1"/>
    </source>
</evidence>